<proteinExistence type="predicted"/>
<dbReference type="Gramene" id="mRNA:HanXRQr2_Chr08g0337421">
    <property type="protein sequence ID" value="CDS:HanXRQr2_Chr08g0337421.1"/>
    <property type="gene ID" value="HanXRQr2_Chr08g0337421"/>
</dbReference>
<name>A0A9K3IE53_HELAN</name>
<dbReference type="Proteomes" id="UP000215914">
    <property type="component" value="Unassembled WGS sequence"/>
</dbReference>
<comment type="caution">
    <text evidence="1">The sequence shown here is derived from an EMBL/GenBank/DDBJ whole genome shotgun (WGS) entry which is preliminary data.</text>
</comment>
<gene>
    <name evidence="1" type="ORF">HanXRQr2_Chr08g0337421</name>
</gene>
<dbReference type="EMBL" id="MNCJ02000323">
    <property type="protein sequence ID" value="KAF5795249.1"/>
    <property type="molecule type" value="Genomic_DNA"/>
</dbReference>
<protein>
    <submittedName>
        <fullName evidence="1">Uncharacterized protein</fullName>
    </submittedName>
</protein>
<organism evidence="1 2">
    <name type="scientific">Helianthus annuus</name>
    <name type="common">Common sunflower</name>
    <dbReference type="NCBI Taxonomy" id="4232"/>
    <lineage>
        <taxon>Eukaryota</taxon>
        <taxon>Viridiplantae</taxon>
        <taxon>Streptophyta</taxon>
        <taxon>Embryophyta</taxon>
        <taxon>Tracheophyta</taxon>
        <taxon>Spermatophyta</taxon>
        <taxon>Magnoliopsida</taxon>
        <taxon>eudicotyledons</taxon>
        <taxon>Gunneridae</taxon>
        <taxon>Pentapetalae</taxon>
        <taxon>asterids</taxon>
        <taxon>campanulids</taxon>
        <taxon>Asterales</taxon>
        <taxon>Asteraceae</taxon>
        <taxon>Asteroideae</taxon>
        <taxon>Heliantheae alliance</taxon>
        <taxon>Heliantheae</taxon>
        <taxon>Helianthus</taxon>
    </lineage>
</organism>
<reference evidence="1" key="2">
    <citation type="submission" date="2020-06" db="EMBL/GenBank/DDBJ databases">
        <title>Helianthus annuus Genome sequencing and assembly Release 2.</title>
        <authorList>
            <person name="Gouzy J."/>
            <person name="Langlade N."/>
            <person name="Munos S."/>
        </authorList>
    </citation>
    <scope>NUCLEOTIDE SEQUENCE</scope>
    <source>
        <tissue evidence="1">Leaves</tissue>
    </source>
</reference>
<evidence type="ECO:0000313" key="2">
    <source>
        <dbReference type="Proteomes" id="UP000215914"/>
    </source>
</evidence>
<reference evidence="1" key="1">
    <citation type="journal article" date="2017" name="Nature">
        <title>The sunflower genome provides insights into oil metabolism, flowering and Asterid evolution.</title>
        <authorList>
            <person name="Badouin H."/>
            <person name="Gouzy J."/>
            <person name="Grassa C.J."/>
            <person name="Murat F."/>
            <person name="Staton S.E."/>
            <person name="Cottret L."/>
            <person name="Lelandais-Briere C."/>
            <person name="Owens G.L."/>
            <person name="Carrere S."/>
            <person name="Mayjonade B."/>
            <person name="Legrand L."/>
            <person name="Gill N."/>
            <person name="Kane N.C."/>
            <person name="Bowers J.E."/>
            <person name="Hubner S."/>
            <person name="Bellec A."/>
            <person name="Berard A."/>
            <person name="Berges H."/>
            <person name="Blanchet N."/>
            <person name="Boniface M.C."/>
            <person name="Brunel D."/>
            <person name="Catrice O."/>
            <person name="Chaidir N."/>
            <person name="Claudel C."/>
            <person name="Donnadieu C."/>
            <person name="Faraut T."/>
            <person name="Fievet G."/>
            <person name="Helmstetter N."/>
            <person name="King M."/>
            <person name="Knapp S.J."/>
            <person name="Lai Z."/>
            <person name="Le Paslier M.C."/>
            <person name="Lippi Y."/>
            <person name="Lorenzon L."/>
            <person name="Mandel J.R."/>
            <person name="Marage G."/>
            <person name="Marchand G."/>
            <person name="Marquand E."/>
            <person name="Bret-Mestries E."/>
            <person name="Morien E."/>
            <person name="Nambeesan S."/>
            <person name="Nguyen T."/>
            <person name="Pegot-Espagnet P."/>
            <person name="Pouilly N."/>
            <person name="Raftis F."/>
            <person name="Sallet E."/>
            <person name="Schiex T."/>
            <person name="Thomas J."/>
            <person name="Vandecasteele C."/>
            <person name="Vares D."/>
            <person name="Vear F."/>
            <person name="Vautrin S."/>
            <person name="Crespi M."/>
            <person name="Mangin B."/>
            <person name="Burke J.M."/>
            <person name="Salse J."/>
            <person name="Munos S."/>
            <person name="Vincourt P."/>
            <person name="Rieseberg L.H."/>
            <person name="Langlade N.B."/>
        </authorList>
    </citation>
    <scope>NUCLEOTIDE SEQUENCE</scope>
    <source>
        <tissue evidence="1">Leaves</tissue>
    </source>
</reference>
<dbReference type="AlphaFoldDB" id="A0A9K3IE53"/>
<evidence type="ECO:0000313" key="1">
    <source>
        <dbReference type="EMBL" id="KAF5795249.1"/>
    </source>
</evidence>
<accession>A0A9K3IE53</accession>
<sequence length="54" mass="5967">MANISLWYADFCCIRGHNFWLKKAMGCLSWDKTAPTPVPDASVSTVNGFEKSGN</sequence>
<keyword evidence="2" id="KW-1185">Reference proteome</keyword>